<dbReference type="EMBL" id="AWUE01014311">
    <property type="protein sequence ID" value="OMP04085.1"/>
    <property type="molecule type" value="Genomic_DNA"/>
</dbReference>
<dbReference type="Proteomes" id="UP000187203">
    <property type="component" value="Unassembled WGS sequence"/>
</dbReference>
<dbReference type="AlphaFoldDB" id="A0A1R3KAF3"/>
<organism evidence="1 2">
    <name type="scientific">Corchorus olitorius</name>
    <dbReference type="NCBI Taxonomy" id="93759"/>
    <lineage>
        <taxon>Eukaryota</taxon>
        <taxon>Viridiplantae</taxon>
        <taxon>Streptophyta</taxon>
        <taxon>Embryophyta</taxon>
        <taxon>Tracheophyta</taxon>
        <taxon>Spermatophyta</taxon>
        <taxon>Magnoliopsida</taxon>
        <taxon>eudicotyledons</taxon>
        <taxon>Gunneridae</taxon>
        <taxon>Pentapetalae</taxon>
        <taxon>rosids</taxon>
        <taxon>malvids</taxon>
        <taxon>Malvales</taxon>
        <taxon>Malvaceae</taxon>
        <taxon>Grewioideae</taxon>
        <taxon>Apeibeae</taxon>
        <taxon>Corchorus</taxon>
    </lineage>
</organism>
<name>A0A1R3KAF3_9ROSI</name>
<accession>A0A1R3KAF3</accession>
<protein>
    <submittedName>
        <fullName evidence="1">Uncharacterized protein</fullName>
    </submittedName>
</protein>
<evidence type="ECO:0000313" key="1">
    <source>
        <dbReference type="EMBL" id="OMP04085.1"/>
    </source>
</evidence>
<proteinExistence type="predicted"/>
<keyword evidence="2" id="KW-1185">Reference proteome</keyword>
<comment type="caution">
    <text evidence="1">The sequence shown here is derived from an EMBL/GenBank/DDBJ whole genome shotgun (WGS) entry which is preliminary data.</text>
</comment>
<reference evidence="2" key="1">
    <citation type="submission" date="2013-09" db="EMBL/GenBank/DDBJ databases">
        <title>Corchorus olitorius genome sequencing.</title>
        <authorList>
            <person name="Alam M."/>
            <person name="Haque M.S."/>
            <person name="Islam M.S."/>
            <person name="Emdad E.M."/>
            <person name="Islam M.M."/>
            <person name="Ahmed B."/>
            <person name="Halim A."/>
            <person name="Hossen Q.M.M."/>
            <person name="Hossain M.Z."/>
            <person name="Ahmed R."/>
            <person name="Khan M.M."/>
            <person name="Islam R."/>
            <person name="Rashid M.M."/>
            <person name="Khan S.A."/>
            <person name="Rahman M.S."/>
            <person name="Alam M."/>
            <person name="Yahiya A.S."/>
            <person name="Khan M.S."/>
            <person name="Azam M.S."/>
            <person name="Haque T."/>
            <person name="Lashkar M.Z.H."/>
            <person name="Akhand A.I."/>
            <person name="Morshed G."/>
            <person name="Roy S."/>
            <person name="Uddin K.S."/>
            <person name="Rabeya T."/>
            <person name="Hossain A.S."/>
            <person name="Chowdhury A."/>
            <person name="Snigdha A.R."/>
            <person name="Mortoza M.S."/>
            <person name="Matin S.A."/>
            <person name="Hoque S.M.E."/>
            <person name="Islam M.K."/>
            <person name="Roy D.K."/>
            <person name="Haider R."/>
            <person name="Moosa M.M."/>
            <person name="Elias S.M."/>
            <person name="Hasan A.M."/>
            <person name="Jahan S."/>
            <person name="Shafiuddin M."/>
            <person name="Mahmood N."/>
            <person name="Shommy N.S."/>
        </authorList>
    </citation>
    <scope>NUCLEOTIDE SEQUENCE [LARGE SCALE GENOMIC DNA]</scope>
    <source>
        <strain evidence="2">cv. O-4</strain>
    </source>
</reference>
<sequence length="43" mass="4839">MKKVCLKTASQRENEDPRARLRAKFLQSVQIGSGRKLVCTCGM</sequence>
<gene>
    <name evidence="1" type="ORF">COLO4_09968</name>
</gene>
<evidence type="ECO:0000313" key="2">
    <source>
        <dbReference type="Proteomes" id="UP000187203"/>
    </source>
</evidence>